<accession>A0A7J8SUR6</accession>
<evidence type="ECO:0000313" key="1">
    <source>
        <dbReference type="EMBL" id="MBA0629861.1"/>
    </source>
</evidence>
<comment type="caution">
    <text evidence="1">The sequence shown here is derived from an EMBL/GenBank/DDBJ whole genome shotgun (WGS) entry which is preliminary data.</text>
</comment>
<evidence type="ECO:0000313" key="2">
    <source>
        <dbReference type="Proteomes" id="UP000593561"/>
    </source>
</evidence>
<protein>
    <submittedName>
        <fullName evidence="1">Uncharacterized protein</fullName>
    </submittedName>
</protein>
<gene>
    <name evidence="1" type="ORF">Godav_024357</name>
</gene>
<organism evidence="1 2">
    <name type="scientific">Gossypium davidsonii</name>
    <name type="common">Davidson's cotton</name>
    <name type="synonym">Gossypium klotzschianum subsp. davidsonii</name>
    <dbReference type="NCBI Taxonomy" id="34287"/>
    <lineage>
        <taxon>Eukaryota</taxon>
        <taxon>Viridiplantae</taxon>
        <taxon>Streptophyta</taxon>
        <taxon>Embryophyta</taxon>
        <taxon>Tracheophyta</taxon>
        <taxon>Spermatophyta</taxon>
        <taxon>Magnoliopsida</taxon>
        <taxon>eudicotyledons</taxon>
        <taxon>Gunneridae</taxon>
        <taxon>Pentapetalae</taxon>
        <taxon>rosids</taxon>
        <taxon>malvids</taxon>
        <taxon>Malvales</taxon>
        <taxon>Malvaceae</taxon>
        <taxon>Malvoideae</taxon>
        <taxon>Gossypium</taxon>
    </lineage>
</organism>
<keyword evidence="2" id="KW-1185">Reference proteome</keyword>
<reference evidence="1 2" key="1">
    <citation type="journal article" date="2019" name="Genome Biol. Evol.">
        <title>Insights into the evolution of the New World diploid cottons (Gossypium, subgenus Houzingenia) based on genome sequencing.</title>
        <authorList>
            <person name="Grover C.E."/>
            <person name="Arick M.A. 2nd"/>
            <person name="Thrash A."/>
            <person name="Conover J.L."/>
            <person name="Sanders W.S."/>
            <person name="Peterson D.G."/>
            <person name="Frelichowski J.E."/>
            <person name="Scheffler J.A."/>
            <person name="Scheffler B.E."/>
            <person name="Wendel J.F."/>
        </authorList>
    </citation>
    <scope>NUCLEOTIDE SEQUENCE [LARGE SCALE GENOMIC DNA]</scope>
    <source>
        <strain evidence="1">27</strain>
        <tissue evidence="1">Leaf</tissue>
    </source>
</reference>
<sequence length="185" mass="20470">MYGKLLQVWKEAKPPPKTPKKVARLIVETLSRHQKANVEGLLEFYGLPHPSILVEISTGILTRLPKGVNLICIHYECGDAPQREHRIPMPSNVSALPTASAEIELAPRFESRLHSYALTSTAEVEPTTCVEIELAPSSESRRHLPPPTSGVEVEPAVGVNILAPRHESRCHLTWSKIDTVSTMVF</sequence>
<dbReference type="EMBL" id="JABFAC010000011">
    <property type="protein sequence ID" value="MBA0629861.1"/>
    <property type="molecule type" value="Genomic_DNA"/>
</dbReference>
<proteinExistence type="predicted"/>
<name>A0A7J8SUR6_GOSDV</name>
<dbReference type="Proteomes" id="UP000593561">
    <property type="component" value="Unassembled WGS sequence"/>
</dbReference>
<dbReference type="AlphaFoldDB" id="A0A7J8SUR6"/>